<reference evidence="2 3" key="2">
    <citation type="journal article" date="2012" name="PLoS Pathog.">
        <title>Diverse lifestyles and strategies of plant pathogenesis encoded in the genomes of eighteen Dothideomycetes fungi.</title>
        <authorList>
            <person name="Ohm R.A."/>
            <person name="Feau N."/>
            <person name="Henrissat B."/>
            <person name="Schoch C.L."/>
            <person name="Horwitz B.A."/>
            <person name="Barry K.W."/>
            <person name="Condon B.J."/>
            <person name="Copeland A.C."/>
            <person name="Dhillon B."/>
            <person name="Glaser F."/>
            <person name="Hesse C.N."/>
            <person name="Kosti I."/>
            <person name="LaButti K."/>
            <person name="Lindquist E.A."/>
            <person name="Lucas S."/>
            <person name="Salamov A.A."/>
            <person name="Bradshaw R.E."/>
            <person name="Ciuffetti L."/>
            <person name="Hamelin R.C."/>
            <person name="Kema G.H.J."/>
            <person name="Lawrence C."/>
            <person name="Scott J.A."/>
            <person name="Spatafora J.W."/>
            <person name="Turgeon B.G."/>
            <person name="de Wit P.J.G.M."/>
            <person name="Zhong S."/>
            <person name="Goodwin S.B."/>
            <person name="Grigoriev I.V."/>
        </authorList>
    </citation>
    <scope>NUCLEOTIDE SEQUENCE [LARGE SCALE GENOMIC DNA]</scope>
    <source>
        <strain evidence="3">NZE10 / CBS 128990</strain>
    </source>
</reference>
<dbReference type="AlphaFoldDB" id="N1PGH0"/>
<feature type="region of interest" description="Disordered" evidence="1">
    <location>
        <begin position="199"/>
        <end position="220"/>
    </location>
</feature>
<dbReference type="OMA" id="LRIYQMD"/>
<gene>
    <name evidence="2" type="ORF">DOTSEDRAFT_27272</name>
</gene>
<reference evidence="3" key="1">
    <citation type="journal article" date="2012" name="PLoS Genet.">
        <title>The genomes of the fungal plant pathogens Cladosporium fulvum and Dothistroma septosporum reveal adaptation to different hosts and lifestyles but also signatures of common ancestry.</title>
        <authorList>
            <person name="de Wit P.J.G.M."/>
            <person name="van der Burgt A."/>
            <person name="Oekmen B."/>
            <person name="Stergiopoulos I."/>
            <person name="Abd-Elsalam K.A."/>
            <person name="Aerts A.L."/>
            <person name="Bahkali A.H."/>
            <person name="Beenen H.G."/>
            <person name="Chettri P."/>
            <person name="Cox M.P."/>
            <person name="Datema E."/>
            <person name="de Vries R.P."/>
            <person name="Dhillon B."/>
            <person name="Ganley A.R."/>
            <person name="Griffiths S.A."/>
            <person name="Guo Y."/>
            <person name="Hamelin R.C."/>
            <person name="Henrissat B."/>
            <person name="Kabir M.S."/>
            <person name="Jashni M.K."/>
            <person name="Kema G."/>
            <person name="Klaubauf S."/>
            <person name="Lapidus A."/>
            <person name="Levasseur A."/>
            <person name="Lindquist E."/>
            <person name="Mehrabi R."/>
            <person name="Ohm R.A."/>
            <person name="Owen T.J."/>
            <person name="Salamov A."/>
            <person name="Schwelm A."/>
            <person name="Schijlen E."/>
            <person name="Sun H."/>
            <person name="van den Burg H.A."/>
            <person name="van Ham R.C.H.J."/>
            <person name="Zhang S."/>
            <person name="Goodwin S.B."/>
            <person name="Grigoriev I.V."/>
            <person name="Collemare J."/>
            <person name="Bradshaw R.E."/>
        </authorList>
    </citation>
    <scope>NUCLEOTIDE SEQUENCE [LARGE SCALE GENOMIC DNA]</scope>
    <source>
        <strain evidence="3">NZE10 / CBS 128990</strain>
    </source>
</reference>
<name>N1PGH0_DOTSN</name>
<sequence length="220" mass="24620">MADVTILISVIDATGCVLRIYQMDSDSSMKQLITHFQSFACPMCTENPKDTTLWHEDTQIDPLHTPLTLELPPFTKMTVKPSILCSSSTTALGHTLPILHHFSHPLVRIHGGTFTATPIGGPVFPFGPMGLYGLDDRDAGWERRKELRMKITDLRRQEKNIIRKIVVGSVYEKYAANGEAVREGIRRLVEERGGVGERAKVAEKELESEGRRDSGWFSLS</sequence>
<protein>
    <submittedName>
        <fullName evidence="2">Uncharacterized protein</fullName>
    </submittedName>
</protein>
<organism evidence="2 3">
    <name type="scientific">Dothistroma septosporum (strain NZE10 / CBS 128990)</name>
    <name type="common">Red band needle blight fungus</name>
    <name type="synonym">Mycosphaerella pini</name>
    <dbReference type="NCBI Taxonomy" id="675120"/>
    <lineage>
        <taxon>Eukaryota</taxon>
        <taxon>Fungi</taxon>
        <taxon>Dikarya</taxon>
        <taxon>Ascomycota</taxon>
        <taxon>Pezizomycotina</taxon>
        <taxon>Dothideomycetes</taxon>
        <taxon>Dothideomycetidae</taxon>
        <taxon>Mycosphaerellales</taxon>
        <taxon>Mycosphaerellaceae</taxon>
        <taxon>Dothistroma</taxon>
    </lineage>
</organism>
<feature type="compositionally biased region" description="Basic and acidic residues" evidence="1">
    <location>
        <begin position="199"/>
        <end position="214"/>
    </location>
</feature>
<dbReference type="EMBL" id="KB446543">
    <property type="protein sequence ID" value="EME40645.1"/>
    <property type="molecule type" value="Genomic_DNA"/>
</dbReference>
<proteinExistence type="predicted"/>
<accession>N1PGH0</accession>
<evidence type="ECO:0000256" key="1">
    <source>
        <dbReference type="SAM" id="MobiDB-lite"/>
    </source>
</evidence>
<evidence type="ECO:0000313" key="3">
    <source>
        <dbReference type="Proteomes" id="UP000016933"/>
    </source>
</evidence>
<evidence type="ECO:0000313" key="2">
    <source>
        <dbReference type="EMBL" id="EME40645.1"/>
    </source>
</evidence>
<keyword evidence="3" id="KW-1185">Reference proteome</keyword>
<dbReference type="HOGENOM" id="CLU_1255973_0_0_1"/>
<dbReference type="Proteomes" id="UP000016933">
    <property type="component" value="Unassembled WGS sequence"/>
</dbReference>